<dbReference type="AlphaFoldDB" id="A0A7U2IB09"/>
<proteinExistence type="predicted"/>
<name>A0A7U2IB09_PHANO</name>
<feature type="compositionally biased region" description="Basic residues" evidence="1">
    <location>
        <begin position="41"/>
        <end position="55"/>
    </location>
</feature>
<keyword evidence="3" id="KW-1185">Reference proteome</keyword>
<dbReference type="VEuPathDB" id="FungiDB:JI435_423410"/>
<evidence type="ECO:0000313" key="2">
    <source>
        <dbReference type="EMBL" id="QRD06552.1"/>
    </source>
</evidence>
<evidence type="ECO:0000313" key="3">
    <source>
        <dbReference type="Proteomes" id="UP000663193"/>
    </source>
</evidence>
<dbReference type="EMBL" id="CP069042">
    <property type="protein sequence ID" value="QRD06552.1"/>
    <property type="molecule type" value="Genomic_DNA"/>
</dbReference>
<feature type="region of interest" description="Disordered" evidence="1">
    <location>
        <begin position="37"/>
        <end position="57"/>
    </location>
</feature>
<protein>
    <submittedName>
        <fullName evidence="2">Uncharacterized protein</fullName>
    </submittedName>
</protein>
<evidence type="ECO:0000256" key="1">
    <source>
        <dbReference type="SAM" id="MobiDB-lite"/>
    </source>
</evidence>
<sequence length="69" mass="7826">MELLLSNSQSFLGADALSHPQMCPLAVAANISARVSFRPSHSPHPHQTRTRRAGRHPVTLWQRFLRQKQ</sequence>
<accession>A0A7U2IB09</accession>
<organism evidence="2 3">
    <name type="scientific">Phaeosphaeria nodorum (strain SN15 / ATCC MYA-4574 / FGSC 10173)</name>
    <name type="common">Glume blotch fungus</name>
    <name type="synonym">Parastagonospora nodorum</name>
    <dbReference type="NCBI Taxonomy" id="321614"/>
    <lineage>
        <taxon>Eukaryota</taxon>
        <taxon>Fungi</taxon>
        <taxon>Dikarya</taxon>
        <taxon>Ascomycota</taxon>
        <taxon>Pezizomycotina</taxon>
        <taxon>Dothideomycetes</taxon>
        <taxon>Pleosporomycetidae</taxon>
        <taxon>Pleosporales</taxon>
        <taxon>Pleosporineae</taxon>
        <taxon>Phaeosphaeriaceae</taxon>
        <taxon>Parastagonospora</taxon>
    </lineage>
</organism>
<dbReference type="Proteomes" id="UP000663193">
    <property type="component" value="Chromosome 20"/>
</dbReference>
<reference evidence="3" key="1">
    <citation type="journal article" date="2021" name="BMC Genomics">
        <title>Chromosome-level genome assembly and manually-curated proteome of model necrotroph Parastagonospora nodorum Sn15 reveals a genome-wide trove of candidate effector homologs, and redundancy of virulence-related functions within an accessory chromosome.</title>
        <authorList>
            <person name="Bertazzoni S."/>
            <person name="Jones D.A.B."/>
            <person name="Phan H.T."/>
            <person name="Tan K.-C."/>
            <person name="Hane J.K."/>
        </authorList>
    </citation>
    <scope>NUCLEOTIDE SEQUENCE [LARGE SCALE GENOMIC DNA]</scope>
    <source>
        <strain evidence="3">SN15 / ATCC MYA-4574 / FGSC 10173)</strain>
    </source>
</reference>
<gene>
    <name evidence="2" type="ORF">JI435_423410</name>
</gene>